<dbReference type="RefSeq" id="WP_048353124.1">
    <property type="nucleotide sequence ID" value="NZ_CP023481.1"/>
</dbReference>
<organism evidence="6 8">
    <name type="scientific">Bacillus glycinifermentans</name>
    <dbReference type="NCBI Taxonomy" id="1664069"/>
    <lineage>
        <taxon>Bacteria</taxon>
        <taxon>Bacillati</taxon>
        <taxon>Bacillota</taxon>
        <taxon>Bacilli</taxon>
        <taxon>Bacillales</taxon>
        <taxon>Bacillaceae</taxon>
        <taxon>Bacillus</taxon>
    </lineage>
</organism>
<dbReference type="SMART" id="SM00382">
    <property type="entry name" value="AAA"/>
    <property type="match status" value="1"/>
</dbReference>
<dbReference type="STRING" id="1664069.BGLY_1748"/>
<dbReference type="GO" id="GO:0016887">
    <property type="term" value="F:ATP hydrolysis activity"/>
    <property type="evidence" value="ECO:0007669"/>
    <property type="project" value="InterPro"/>
</dbReference>
<evidence type="ECO:0000256" key="4">
    <source>
        <dbReference type="ARBA" id="ARBA00022840"/>
    </source>
</evidence>
<dbReference type="Proteomes" id="UP000036168">
    <property type="component" value="Unassembled WGS sequence"/>
</dbReference>
<keyword evidence="3" id="KW-0547">Nucleotide-binding</keyword>
<dbReference type="PROSITE" id="PS50893">
    <property type="entry name" value="ABC_TRANSPORTER_2"/>
    <property type="match status" value="1"/>
</dbReference>
<keyword evidence="4 6" id="KW-0067">ATP-binding</keyword>
<proteinExistence type="predicted"/>
<dbReference type="EMBL" id="LECW02000021">
    <property type="protein sequence ID" value="KRT93380.1"/>
    <property type="molecule type" value="Genomic_DNA"/>
</dbReference>
<keyword evidence="9" id="KW-1185">Reference proteome</keyword>
<dbReference type="InterPro" id="IPR003439">
    <property type="entry name" value="ABC_transporter-like_ATP-bd"/>
</dbReference>
<evidence type="ECO:0000313" key="9">
    <source>
        <dbReference type="Proteomes" id="UP001341297"/>
    </source>
</evidence>
<dbReference type="AlphaFoldDB" id="A0A0J6EIA3"/>
<dbReference type="OrthoDB" id="9789994at2"/>
<evidence type="ECO:0000313" key="7">
    <source>
        <dbReference type="EMBL" id="MEC0485354.1"/>
    </source>
</evidence>
<dbReference type="PANTHER" id="PTHR43158:SF2">
    <property type="entry name" value="SKFA PEPTIDE EXPORT ATP-BINDING PROTEIN SKFE"/>
    <property type="match status" value="1"/>
</dbReference>
<protein>
    <submittedName>
        <fullName evidence="6 7">ABC transporter ATP-binding protein</fullName>
    </submittedName>
</protein>
<reference evidence="6" key="2">
    <citation type="submission" date="2015-10" db="EMBL/GenBank/DDBJ databases">
        <authorList>
            <person name="Gilbert D.G."/>
        </authorList>
    </citation>
    <scope>NUCLEOTIDE SEQUENCE</scope>
    <source>
        <strain evidence="6">GO-13</strain>
    </source>
</reference>
<sequence>MGLQLEQASLKRNGKWILKGVDWTVKGGEHWALYGLNGAGKTALLNMLCAYYFPTTGRVNVLGHEFGKSELGEKLRRKIGLVSAALQQKLHPEDSAFEIVLSGAFASIGLYQTPTQDIRKKAISFLEEFGSIDYADRRYETLSQGEKQKVLISRALMADPELLILDEPVTGLDFIAREQVLETIESIAKKEGAPSMLYVTHHAEEILPVFGKTLLLKKGEVFAKGKTGEMMCDDVLSAFFETPVKAVWTDGRPYLSKKKPANVNG</sequence>
<dbReference type="PROSITE" id="PS00211">
    <property type="entry name" value="ABC_TRANSPORTER_1"/>
    <property type="match status" value="1"/>
</dbReference>
<dbReference type="Pfam" id="PF00005">
    <property type="entry name" value="ABC_tran"/>
    <property type="match status" value="1"/>
</dbReference>
<gene>
    <name evidence="6" type="ORF">AB447_218495</name>
    <name evidence="7" type="ORF">P8828_10970</name>
</gene>
<keyword evidence="2" id="KW-0813">Transport</keyword>
<dbReference type="PATRIC" id="fig|1664069.3.peg.4283"/>
<dbReference type="EMBL" id="JARRTL010000009">
    <property type="protein sequence ID" value="MEC0485354.1"/>
    <property type="molecule type" value="Genomic_DNA"/>
</dbReference>
<evidence type="ECO:0000313" key="8">
    <source>
        <dbReference type="Proteomes" id="UP000036168"/>
    </source>
</evidence>
<dbReference type="GO" id="GO:0005886">
    <property type="term" value="C:plasma membrane"/>
    <property type="evidence" value="ECO:0007669"/>
    <property type="project" value="UniProtKB-SubCell"/>
</dbReference>
<accession>A0A0J6EYG6</accession>
<comment type="caution">
    <text evidence="6">The sequence shown here is derived from an EMBL/GenBank/DDBJ whole genome shotgun (WGS) entry which is preliminary data.</text>
</comment>
<dbReference type="Gene3D" id="3.40.50.300">
    <property type="entry name" value="P-loop containing nucleotide triphosphate hydrolases"/>
    <property type="match status" value="1"/>
</dbReference>
<name>A0A0J6EIA3_9BACI</name>
<evidence type="ECO:0000256" key="3">
    <source>
        <dbReference type="ARBA" id="ARBA00022741"/>
    </source>
</evidence>
<evidence type="ECO:0000313" key="6">
    <source>
        <dbReference type="EMBL" id="KRT93380.1"/>
    </source>
</evidence>
<dbReference type="Proteomes" id="UP001341297">
    <property type="component" value="Unassembled WGS sequence"/>
</dbReference>
<reference evidence="7 9" key="3">
    <citation type="submission" date="2023-03" db="EMBL/GenBank/DDBJ databases">
        <title>Agriculturally important microbes genome sequencing.</title>
        <authorList>
            <person name="Dunlap C."/>
        </authorList>
    </citation>
    <scope>NUCLEOTIDE SEQUENCE [LARGE SCALE GENOMIC DNA]</scope>
    <source>
        <strain evidence="7 9">CBP-3203</strain>
    </source>
</reference>
<dbReference type="CDD" id="cd03225">
    <property type="entry name" value="ABC_cobalt_CbiO_domain1"/>
    <property type="match status" value="1"/>
</dbReference>
<feature type="domain" description="ABC transporter" evidence="5">
    <location>
        <begin position="3"/>
        <end position="243"/>
    </location>
</feature>
<dbReference type="InterPro" id="IPR017871">
    <property type="entry name" value="ABC_transporter-like_CS"/>
</dbReference>
<dbReference type="PANTHER" id="PTHR43158">
    <property type="entry name" value="SKFA PEPTIDE EXPORT ATP-BINDING PROTEIN SKFE"/>
    <property type="match status" value="1"/>
</dbReference>
<evidence type="ECO:0000259" key="5">
    <source>
        <dbReference type="PROSITE" id="PS50893"/>
    </source>
</evidence>
<comment type="subcellular location">
    <subcellularLocation>
        <location evidence="1">Cell membrane</location>
        <topology evidence="1">Peripheral membrane protein</topology>
    </subcellularLocation>
</comment>
<dbReference type="InterPro" id="IPR003593">
    <property type="entry name" value="AAA+_ATPase"/>
</dbReference>
<reference evidence="6 8" key="1">
    <citation type="journal article" date="2015" name="Int. J. Syst. Evol. Microbiol.">
        <title>Bacillus glycinifermentans sp. nov., isolated from fermented soybean paste.</title>
        <authorList>
            <person name="Kim S.J."/>
            <person name="Dunlap C.A."/>
            <person name="Kwon S.W."/>
            <person name="Rooney A.P."/>
        </authorList>
    </citation>
    <scope>NUCLEOTIDE SEQUENCE [LARGE SCALE GENOMIC DNA]</scope>
    <source>
        <strain evidence="6 8">GO-13</strain>
    </source>
</reference>
<accession>A0A0J6EIA3</accession>
<dbReference type="InterPro" id="IPR027417">
    <property type="entry name" value="P-loop_NTPase"/>
</dbReference>
<dbReference type="GO" id="GO:0005524">
    <property type="term" value="F:ATP binding"/>
    <property type="evidence" value="ECO:0007669"/>
    <property type="project" value="UniProtKB-KW"/>
</dbReference>
<dbReference type="SUPFAM" id="SSF52540">
    <property type="entry name" value="P-loop containing nucleoside triphosphate hydrolases"/>
    <property type="match status" value="1"/>
</dbReference>
<evidence type="ECO:0000256" key="1">
    <source>
        <dbReference type="ARBA" id="ARBA00004202"/>
    </source>
</evidence>
<dbReference type="GO" id="GO:0022857">
    <property type="term" value="F:transmembrane transporter activity"/>
    <property type="evidence" value="ECO:0007669"/>
    <property type="project" value="UniProtKB-ARBA"/>
</dbReference>
<dbReference type="InterPro" id="IPR015856">
    <property type="entry name" value="ABC_transpr_CbiO/EcfA_su"/>
</dbReference>
<evidence type="ECO:0000256" key="2">
    <source>
        <dbReference type="ARBA" id="ARBA00022448"/>
    </source>
</evidence>